<name>A0ABU7X9Z1_9FIRM</name>
<gene>
    <name evidence="3" type="ORF">PV361_00270</name>
</gene>
<dbReference type="Proteomes" id="UP001328425">
    <property type="component" value="Unassembled WGS sequence"/>
</dbReference>
<organism evidence="3 4">
    <name type="scientific">Peptoniphilus grossensis</name>
    <dbReference type="NCBI Taxonomy" id="1465756"/>
    <lineage>
        <taxon>Bacteria</taxon>
        <taxon>Bacillati</taxon>
        <taxon>Bacillota</taxon>
        <taxon>Tissierellia</taxon>
        <taxon>Tissierellales</taxon>
        <taxon>Peptoniphilaceae</taxon>
        <taxon>Peptoniphilus</taxon>
    </lineage>
</organism>
<keyword evidence="2" id="KW-0472">Membrane</keyword>
<dbReference type="RefSeq" id="WP_332086513.1">
    <property type="nucleotide sequence ID" value="NZ_JARBCY010000006.1"/>
</dbReference>
<accession>A0ABU7X9Z1</accession>
<keyword evidence="4" id="KW-1185">Reference proteome</keyword>
<reference evidence="3 4" key="1">
    <citation type="submission" date="2022-11" db="EMBL/GenBank/DDBJ databases">
        <title>The First Case of Preauricular Fistular Abscess Caused by Peptoniphilus grossensis.</title>
        <authorList>
            <person name="Byun J.-H."/>
        </authorList>
    </citation>
    <scope>NUCLEOTIDE SEQUENCE [LARGE SCALE GENOMIC DNA]</scope>
    <source>
        <strain evidence="3 4">GYB008</strain>
    </source>
</reference>
<evidence type="ECO:0000313" key="3">
    <source>
        <dbReference type="EMBL" id="MEF3317136.1"/>
    </source>
</evidence>
<keyword evidence="2" id="KW-1133">Transmembrane helix</keyword>
<evidence type="ECO:0000313" key="4">
    <source>
        <dbReference type="Proteomes" id="UP001328425"/>
    </source>
</evidence>
<evidence type="ECO:0000256" key="1">
    <source>
        <dbReference type="SAM" id="MobiDB-lite"/>
    </source>
</evidence>
<feature type="transmembrane region" description="Helical" evidence="2">
    <location>
        <begin position="21"/>
        <end position="40"/>
    </location>
</feature>
<feature type="compositionally biased region" description="Basic and acidic residues" evidence="1">
    <location>
        <begin position="180"/>
        <end position="202"/>
    </location>
</feature>
<protein>
    <submittedName>
        <fullName evidence="3">Uncharacterized protein</fullName>
    </submittedName>
</protein>
<evidence type="ECO:0000256" key="2">
    <source>
        <dbReference type="SAM" id="Phobius"/>
    </source>
</evidence>
<proteinExistence type="predicted"/>
<dbReference type="EMBL" id="JARBCY010000006">
    <property type="protein sequence ID" value="MEF3317136.1"/>
    <property type="molecule type" value="Genomic_DNA"/>
</dbReference>
<feature type="region of interest" description="Disordered" evidence="1">
    <location>
        <begin position="164"/>
        <end position="204"/>
    </location>
</feature>
<keyword evidence="2" id="KW-0812">Transmembrane</keyword>
<sequence length="393" mass="45440">MDIFDILSKKIGYRRFSNREKILFVILILLFIEFLFYNFLIRAEAQKVSEVDFNESLKSEERGYKYSGFKDFSKENIDKISAENNLNRDNFTKEGQTDIETLAISGKIENSDISKISSFTNYYGYSNIELNRRDENTFTYIFKAEKPSKAIYYSDLKEAYFSENKEEKTNNEDTSGESLNSKEDNNTKAEEIKNTKAEEVKNSKVQKITNTKAINPSKAPAAEKVSAKASENKDNKIKGQEVSLSIFDDLNDNSNYKSKDKVESIFDDLDFENKKSKENKFLVDDSIRTNYYSESGVTSFYAKAENIYDDIKLGVEKNCQEISISILFPYDSCKEIGLVNLKGEKIPYTASIYQGEWFRINLFAENISHVYLVPKNNKDLLFFVKEVDYNEDI</sequence>
<comment type="caution">
    <text evidence="3">The sequence shown here is derived from an EMBL/GenBank/DDBJ whole genome shotgun (WGS) entry which is preliminary data.</text>
</comment>